<protein>
    <recommendedName>
        <fullName evidence="2">SHS2 domain-containing protein</fullName>
    </recommendedName>
</protein>
<sequence>MEQLKREPQEREKEILDAVSSAIDDLGNEVRLSLDFFENEFEKEVTSVKLSGGGSRLVGVPEALGEIFSKSTERWDPVENLEMSLSPDTEESFRQNSSQAIIALGLAARLGRK</sequence>
<evidence type="ECO:0008006" key="2">
    <source>
        <dbReference type="Google" id="ProtNLM"/>
    </source>
</evidence>
<dbReference type="InterPro" id="IPR043129">
    <property type="entry name" value="ATPase_NBD"/>
</dbReference>
<reference evidence="1" key="1">
    <citation type="journal article" date="2014" name="Front. Microbiol.">
        <title>High frequency of phylogenetically diverse reductive dehalogenase-homologous genes in deep subseafloor sedimentary metagenomes.</title>
        <authorList>
            <person name="Kawai M."/>
            <person name="Futagami T."/>
            <person name="Toyoda A."/>
            <person name="Takaki Y."/>
            <person name="Nishi S."/>
            <person name="Hori S."/>
            <person name="Arai W."/>
            <person name="Tsubouchi T."/>
            <person name="Morono Y."/>
            <person name="Uchiyama I."/>
            <person name="Ito T."/>
            <person name="Fujiyama A."/>
            <person name="Inagaki F."/>
            <person name="Takami H."/>
        </authorList>
    </citation>
    <scope>NUCLEOTIDE SEQUENCE</scope>
    <source>
        <strain evidence="1">Expedition CK06-06</strain>
    </source>
</reference>
<comment type="caution">
    <text evidence="1">The sequence shown here is derived from an EMBL/GenBank/DDBJ whole genome shotgun (WGS) entry which is preliminary data.</text>
</comment>
<name>X1SBL8_9ZZZZ</name>
<proteinExistence type="predicted"/>
<dbReference type="Pfam" id="PF11104">
    <property type="entry name" value="PilM_2"/>
    <property type="match status" value="1"/>
</dbReference>
<dbReference type="SUPFAM" id="SSF53067">
    <property type="entry name" value="Actin-like ATPase domain"/>
    <property type="match status" value="1"/>
</dbReference>
<gene>
    <name evidence="1" type="ORF">S12H4_32423</name>
</gene>
<organism evidence="1">
    <name type="scientific">marine sediment metagenome</name>
    <dbReference type="NCBI Taxonomy" id="412755"/>
    <lineage>
        <taxon>unclassified sequences</taxon>
        <taxon>metagenomes</taxon>
        <taxon>ecological metagenomes</taxon>
    </lineage>
</organism>
<accession>X1SBL8</accession>
<dbReference type="InterPro" id="IPR005883">
    <property type="entry name" value="PilM"/>
</dbReference>
<dbReference type="Gene3D" id="3.30.420.40">
    <property type="match status" value="2"/>
</dbReference>
<dbReference type="AlphaFoldDB" id="X1SBL8"/>
<dbReference type="EMBL" id="BARW01019020">
    <property type="protein sequence ID" value="GAI90422.1"/>
    <property type="molecule type" value="Genomic_DNA"/>
</dbReference>
<evidence type="ECO:0000313" key="1">
    <source>
        <dbReference type="EMBL" id="GAI90422.1"/>
    </source>
</evidence>